<evidence type="ECO:0000313" key="2">
    <source>
        <dbReference type="EMBL" id="KAJ5616836.1"/>
    </source>
</evidence>
<comment type="caution">
    <text evidence="2">The sequence shown here is derived from an EMBL/GenBank/DDBJ whole genome shotgun (WGS) entry which is preliminary data.</text>
</comment>
<dbReference type="GeneID" id="81583250"/>
<dbReference type="AlphaFoldDB" id="A0AAD6EH20"/>
<protein>
    <recommendedName>
        <fullName evidence="1">GED domain-containing protein</fullName>
    </recommendedName>
</protein>
<dbReference type="EMBL" id="JAQJAE010000001">
    <property type="protein sequence ID" value="KAJ5616836.1"/>
    <property type="molecule type" value="Genomic_DNA"/>
</dbReference>
<dbReference type="PROSITE" id="PS51388">
    <property type="entry name" value="GED"/>
    <property type="match status" value="1"/>
</dbReference>
<feature type="domain" description="GED" evidence="1">
    <location>
        <begin position="8"/>
        <end position="78"/>
    </location>
</feature>
<dbReference type="Proteomes" id="UP001213799">
    <property type="component" value="Unassembled WGS sequence"/>
</dbReference>
<reference evidence="2" key="2">
    <citation type="submission" date="2023-01" db="EMBL/GenBank/DDBJ databases">
        <authorList>
            <person name="Petersen C."/>
        </authorList>
    </citation>
    <scope>NUCLEOTIDE SEQUENCE</scope>
    <source>
        <strain evidence="2">IBT 12815</strain>
    </source>
</reference>
<reference evidence="2" key="1">
    <citation type="journal article" date="2023" name="IMA Fungus">
        <title>Comparative genomic study of the Penicillium genus elucidates a diverse pangenome and 15 lateral gene transfer events.</title>
        <authorList>
            <person name="Petersen C."/>
            <person name="Sorensen T."/>
            <person name="Nielsen M.R."/>
            <person name="Sondergaard T.E."/>
            <person name="Sorensen J.L."/>
            <person name="Fitzpatrick D.A."/>
            <person name="Frisvad J.C."/>
            <person name="Nielsen K.L."/>
        </authorList>
    </citation>
    <scope>NUCLEOTIDE SEQUENCE</scope>
    <source>
        <strain evidence="2">IBT 12815</strain>
    </source>
</reference>
<gene>
    <name evidence="2" type="ORF">N7537_001950</name>
</gene>
<accession>A0AAD6EH20</accession>
<dbReference type="InterPro" id="IPR020850">
    <property type="entry name" value="GED_dom"/>
</dbReference>
<sequence>MSNTQQTVRYTHDILAAYYAVASKWFVDNICMQVTGYYLLTRPPKPLRLSSSQFVVDLAEDQLVYIAGENVAPSRRRA</sequence>
<evidence type="ECO:0000259" key="1">
    <source>
        <dbReference type="PROSITE" id="PS51388"/>
    </source>
</evidence>
<evidence type="ECO:0000313" key="3">
    <source>
        <dbReference type="Proteomes" id="UP001213799"/>
    </source>
</evidence>
<name>A0AAD6EH20_9EURO</name>
<keyword evidence="3" id="KW-1185">Reference proteome</keyword>
<proteinExistence type="predicted"/>
<dbReference type="RefSeq" id="XP_056758003.1">
    <property type="nucleotide sequence ID" value="XM_056893008.1"/>
</dbReference>
<organism evidence="2 3">
    <name type="scientific">Penicillium hordei</name>
    <dbReference type="NCBI Taxonomy" id="40994"/>
    <lineage>
        <taxon>Eukaryota</taxon>
        <taxon>Fungi</taxon>
        <taxon>Dikarya</taxon>
        <taxon>Ascomycota</taxon>
        <taxon>Pezizomycotina</taxon>
        <taxon>Eurotiomycetes</taxon>
        <taxon>Eurotiomycetidae</taxon>
        <taxon>Eurotiales</taxon>
        <taxon>Aspergillaceae</taxon>
        <taxon>Penicillium</taxon>
    </lineage>
</organism>